<keyword evidence="3" id="KW-1185">Reference proteome</keyword>
<evidence type="ECO:0000313" key="3">
    <source>
        <dbReference type="Proteomes" id="UP000035682"/>
    </source>
</evidence>
<proteinExistence type="predicted"/>
<dbReference type="GeneID" id="36373941"/>
<evidence type="ECO:0000256" key="1">
    <source>
        <dbReference type="SAM" id="Coils"/>
    </source>
</evidence>
<evidence type="ECO:0000313" key="2">
    <source>
        <dbReference type="EMBL" id="CEF61573.1"/>
    </source>
</evidence>
<evidence type="ECO:0000313" key="5">
    <source>
        <dbReference type="WormBase" id="SRAE_0000069100"/>
    </source>
</evidence>
<reference evidence="3" key="1">
    <citation type="submission" date="2014-09" db="EMBL/GenBank/DDBJ databases">
        <authorList>
            <person name="Martin A.A."/>
        </authorList>
    </citation>
    <scope>NUCLEOTIDE SEQUENCE</scope>
    <source>
        <strain evidence="3">ED321</strain>
    </source>
</reference>
<organism evidence="2">
    <name type="scientific">Strongyloides ratti</name>
    <name type="common">Parasitic roundworm</name>
    <dbReference type="NCBI Taxonomy" id="34506"/>
    <lineage>
        <taxon>Eukaryota</taxon>
        <taxon>Metazoa</taxon>
        <taxon>Ecdysozoa</taxon>
        <taxon>Nematoda</taxon>
        <taxon>Chromadorea</taxon>
        <taxon>Rhabditida</taxon>
        <taxon>Tylenchina</taxon>
        <taxon>Panagrolaimomorpha</taxon>
        <taxon>Strongyloidoidea</taxon>
        <taxon>Strongyloididae</taxon>
        <taxon>Strongyloides</taxon>
    </lineage>
</organism>
<dbReference type="AlphaFoldDB" id="A0A090MTC4"/>
<keyword evidence="1" id="KW-0175">Coiled coil</keyword>
<dbReference type="RefSeq" id="XP_024500782.1">
    <property type="nucleotide sequence ID" value="XM_024646618.1"/>
</dbReference>
<dbReference type="WBParaSite" id="SRAE_0000069100.1">
    <property type="protein sequence ID" value="SRAE_0000069100.1"/>
    <property type="gene ID" value="WBGene00256443"/>
</dbReference>
<gene>
    <name evidence="2 4 5" type="ORF">SRAE_0000069100</name>
</gene>
<dbReference type="WormBase" id="SRAE_0000069100">
    <property type="protein sequence ID" value="SRP09502"/>
    <property type="gene ID" value="WBGene00256443"/>
</dbReference>
<reference evidence="2" key="2">
    <citation type="submission" date="2014-09" db="EMBL/GenBank/DDBJ databases">
        <authorList>
            <person name="Aslett A.Martin."/>
        </authorList>
    </citation>
    <scope>NUCLEOTIDE SEQUENCE</scope>
    <source>
        <strain evidence="2">ED321 Heterogonic</strain>
    </source>
</reference>
<reference evidence="4" key="3">
    <citation type="submission" date="2020-12" db="UniProtKB">
        <authorList>
            <consortium name="WormBaseParasite"/>
        </authorList>
    </citation>
    <scope>IDENTIFICATION</scope>
</reference>
<feature type="coiled-coil region" evidence="1">
    <location>
        <begin position="11"/>
        <end position="59"/>
    </location>
</feature>
<accession>A0A090MTC4</accession>
<sequence>MNNIKLSSDDLKTIMEKMNRLEDLLKTIESAVWFEEKLVEEAEKNLNEMKKNAIKKSLVNMVRFSDDTFKYVETNWYDKRMKKSYGSRVLENALRRL</sequence>
<dbReference type="CTD" id="36373941"/>
<name>A0A090MTC4_STRRB</name>
<evidence type="ECO:0000313" key="4">
    <source>
        <dbReference type="WBParaSite" id="SRAE_0000069100.1"/>
    </source>
</evidence>
<protein>
    <submittedName>
        <fullName evidence="2 4">Uncharacterized protein</fullName>
    </submittedName>
</protein>
<dbReference type="EMBL" id="LN609413">
    <property type="protein sequence ID" value="CEF61573.1"/>
    <property type="molecule type" value="Genomic_DNA"/>
</dbReference>
<dbReference type="Proteomes" id="UP000035682">
    <property type="component" value="Unplaced"/>
</dbReference>